<feature type="transmembrane region" description="Helical" evidence="1">
    <location>
        <begin position="262"/>
        <end position="282"/>
    </location>
</feature>
<dbReference type="OrthoDB" id="2535105at2759"/>
<keyword evidence="1" id="KW-0472">Membrane</keyword>
<evidence type="ECO:0000256" key="1">
    <source>
        <dbReference type="SAM" id="Phobius"/>
    </source>
</evidence>
<dbReference type="Proteomes" id="UP000807342">
    <property type="component" value="Unassembled WGS sequence"/>
</dbReference>
<feature type="transmembrane region" description="Helical" evidence="1">
    <location>
        <begin position="118"/>
        <end position="139"/>
    </location>
</feature>
<keyword evidence="1" id="KW-0812">Transmembrane</keyword>
<dbReference type="PANTHER" id="PTHR40465">
    <property type="entry name" value="CHROMOSOME 1, WHOLE GENOME SHOTGUN SEQUENCE"/>
    <property type="match status" value="1"/>
</dbReference>
<reference evidence="2" key="1">
    <citation type="submission" date="2020-11" db="EMBL/GenBank/DDBJ databases">
        <authorList>
            <consortium name="DOE Joint Genome Institute"/>
            <person name="Ahrendt S."/>
            <person name="Riley R."/>
            <person name="Andreopoulos W."/>
            <person name="Labutti K."/>
            <person name="Pangilinan J."/>
            <person name="Ruiz-Duenas F.J."/>
            <person name="Barrasa J.M."/>
            <person name="Sanchez-Garcia M."/>
            <person name="Camarero S."/>
            <person name="Miyauchi S."/>
            <person name="Serrano A."/>
            <person name="Linde D."/>
            <person name="Babiker R."/>
            <person name="Drula E."/>
            <person name="Ayuso-Fernandez I."/>
            <person name="Pacheco R."/>
            <person name="Padilla G."/>
            <person name="Ferreira P."/>
            <person name="Barriuso J."/>
            <person name="Kellner H."/>
            <person name="Castanera R."/>
            <person name="Alfaro M."/>
            <person name="Ramirez L."/>
            <person name="Pisabarro A.G."/>
            <person name="Kuo A."/>
            <person name="Tritt A."/>
            <person name="Lipzen A."/>
            <person name="He G."/>
            <person name="Yan M."/>
            <person name="Ng V."/>
            <person name="Cullen D."/>
            <person name="Martin F."/>
            <person name="Rosso M.-N."/>
            <person name="Henrissat B."/>
            <person name="Hibbett D."/>
            <person name="Martinez A.T."/>
            <person name="Grigoriev I.V."/>
        </authorList>
    </citation>
    <scope>NUCLEOTIDE SEQUENCE</scope>
    <source>
        <strain evidence="2">MF-IS2</strain>
    </source>
</reference>
<evidence type="ECO:0000313" key="3">
    <source>
        <dbReference type="Proteomes" id="UP000807342"/>
    </source>
</evidence>
<gene>
    <name evidence="2" type="ORF">P691DRAFT_802678</name>
</gene>
<keyword evidence="3" id="KW-1185">Reference proteome</keyword>
<feature type="transmembrane region" description="Helical" evidence="1">
    <location>
        <begin position="91"/>
        <end position="109"/>
    </location>
</feature>
<accession>A0A9P6C126</accession>
<dbReference type="AlphaFoldDB" id="A0A9P6C126"/>
<protein>
    <recommendedName>
        <fullName evidence="4">Transmembrane protein</fullName>
    </recommendedName>
</protein>
<organism evidence="2 3">
    <name type="scientific">Macrolepiota fuliginosa MF-IS2</name>
    <dbReference type="NCBI Taxonomy" id="1400762"/>
    <lineage>
        <taxon>Eukaryota</taxon>
        <taxon>Fungi</taxon>
        <taxon>Dikarya</taxon>
        <taxon>Basidiomycota</taxon>
        <taxon>Agaricomycotina</taxon>
        <taxon>Agaricomycetes</taxon>
        <taxon>Agaricomycetidae</taxon>
        <taxon>Agaricales</taxon>
        <taxon>Agaricineae</taxon>
        <taxon>Agaricaceae</taxon>
        <taxon>Macrolepiota</taxon>
    </lineage>
</organism>
<sequence>MSSSTATTVQMKYVEIGAMIAMVLFGVSTVQVYIYLCECRSDPRWTKSFVVVIWMLEFAHTLLSGHTIYILTALDFNSSRTVMDIGRINDLSGLIAAGISSFSQAYFSFRLYQLSKSIWLPAVCWAISAIKLVSFYIVVIHDISGGRMGGIWGALLLVPAVLSWTSDLLVAAGLLWCVWIRCKERKECKECKERKDRGDRRDRKECKECKDRKERQGRIIESTIVDTILLWCLETNMLTCLSSSLTFTFYTLNRGNWGNWLWIPLALVTCRSYSMCIFASLIGKRGLKDRWMNCANPELAMHNNDLHSFLQGVPTVASRAE</sequence>
<evidence type="ECO:0000313" key="2">
    <source>
        <dbReference type="EMBL" id="KAF9447247.1"/>
    </source>
</evidence>
<keyword evidence="1" id="KW-1133">Transmembrane helix</keyword>
<name>A0A9P6C126_9AGAR</name>
<feature type="transmembrane region" description="Helical" evidence="1">
    <location>
        <begin position="151"/>
        <end position="179"/>
    </location>
</feature>
<proteinExistence type="predicted"/>
<feature type="transmembrane region" description="Helical" evidence="1">
    <location>
        <begin position="228"/>
        <end position="250"/>
    </location>
</feature>
<dbReference type="PANTHER" id="PTHR40465:SF1">
    <property type="entry name" value="DUF6534 DOMAIN-CONTAINING PROTEIN"/>
    <property type="match status" value="1"/>
</dbReference>
<comment type="caution">
    <text evidence="2">The sequence shown here is derived from an EMBL/GenBank/DDBJ whole genome shotgun (WGS) entry which is preliminary data.</text>
</comment>
<feature type="transmembrane region" description="Helical" evidence="1">
    <location>
        <begin position="16"/>
        <end position="36"/>
    </location>
</feature>
<dbReference type="EMBL" id="MU151208">
    <property type="protein sequence ID" value="KAF9447247.1"/>
    <property type="molecule type" value="Genomic_DNA"/>
</dbReference>
<evidence type="ECO:0008006" key="4">
    <source>
        <dbReference type="Google" id="ProtNLM"/>
    </source>
</evidence>
<feature type="transmembrane region" description="Helical" evidence="1">
    <location>
        <begin position="48"/>
        <end position="71"/>
    </location>
</feature>